<dbReference type="EMBL" id="CP118615">
    <property type="protein sequence ID" value="WDZ83024.1"/>
    <property type="molecule type" value="Genomic_DNA"/>
</dbReference>
<feature type="region of interest" description="Disordered" evidence="4">
    <location>
        <begin position="1"/>
        <end position="49"/>
    </location>
</feature>
<comment type="cofactor">
    <cofactor evidence="1">
        <name>thiamine diphosphate</name>
        <dbReference type="ChEBI" id="CHEBI:58937"/>
    </cofactor>
</comment>
<dbReference type="NCBIfam" id="TIGR03181">
    <property type="entry name" value="PDH_E1_alph_x"/>
    <property type="match status" value="1"/>
</dbReference>
<dbReference type="InterPro" id="IPR017596">
    <property type="entry name" value="PdhA/BkdA"/>
</dbReference>
<dbReference type="Gene3D" id="3.40.50.970">
    <property type="match status" value="1"/>
</dbReference>
<protein>
    <submittedName>
        <fullName evidence="6">Pyruvate dehydrogenase (Acetyl-transferring) E1 component subunit alpha</fullName>
    </submittedName>
</protein>
<gene>
    <name evidence="6" type="primary">pdhA</name>
    <name evidence="6" type="ORF">PVK37_21460</name>
</gene>
<evidence type="ECO:0000256" key="3">
    <source>
        <dbReference type="ARBA" id="ARBA00023052"/>
    </source>
</evidence>
<evidence type="ECO:0000256" key="2">
    <source>
        <dbReference type="ARBA" id="ARBA00023002"/>
    </source>
</evidence>
<keyword evidence="6" id="KW-0670">Pyruvate</keyword>
<name>A0ABY7ZM23_9ACTN</name>
<evidence type="ECO:0000313" key="7">
    <source>
        <dbReference type="Proteomes" id="UP001219605"/>
    </source>
</evidence>
<dbReference type="PANTHER" id="PTHR43380:SF1">
    <property type="entry name" value="2-OXOISOVALERATE DEHYDROGENASE SUBUNIT ALPHA, MITOCHONDRIAL"/>
    <property type="match status" value="1"/>
</dbReference>
<dbReference type="RefSeq" id="WP_275029407.1">
    <property type="nucleotide sequence ID" value="NZ_CP118615.1"/>
</dbReference>
<keyword evidence="7" id="KW-1185">Reference proteome</keyword>
<evidence type="ECO:0000259" key="5">
    <source>
        <dbReference type="Pfam" id="PF00676"/>
    </source>
</evidence>
<evidence type="ECO:0000256" key="4">
    <source>
        <dbReference type="SAM" id="MobiDB-lite"/>
    </source>
</evidence>
<feature type="domain" description="Dehydrogenase E1 component" evidence="5">
    <location>
        <begin position="62"/>
        <end position="346"/>
    </location>
</feature>
<feature type="region of interest" description="Disordered" evidence="4">
    <location>
        <begin position="364"/>
        <end position="384"/>
    </location>
</feature>
<dbReference type="InterPro" id="IPR029061">
    <property type="entry name" value="THDP-binding"/>
</dbReference>
<dbReference type="Proteomes" id="UP001219605">
    <property type="component" value="Chromosome"/>
</dbReference>
<dbReference type="SUPFAM" id="SSF52518">
    <property type="entry name" value="Thiamin diphosphate-binding fold (THDP-binding)"/>
    <property type="match status" value="1"/>
</dbReference>
<accession>A0ABY7ZM23</accession>
<sequence length="384" mass="41908">MTTTPQAVRRVPSQKGRTATPSDPARDLMPSAEPVRMLDPTGTPLPTHLPEPPLAELRELHRRMVVGRRFDAQATALTKQGRLAVYPSARGQEACQVAAILALRDTDWVFPTYRESMALVSRGIDPVEVLTLLRGDWHCGYDPAARHTAPQCTPLATQCVHAAGLAYGETHQGRDTVALAFVGDGATSEGDFHEGVNFAAVFKAPVVFFVQNNRYAISVPLSRQTAAPSLAYKGVGYGVPAEQVDGNDPVAVLAVLTRAVAHARAGHGPYLVEAHTYRMEPHTNADDATRYRDPAEVEAWRDRDPVARLEAYLRARGVLDDDAVAAVTAEAEAYAADLRTRMHDKPAVDPMSLFDHVYAEPTPQLREQREQVRAELAAEQEEGN</sequence>
<dbReference type="CDD" id="cd02000">
    <property type="entry name" value="TPP_E1_PDC_ADC_BCADC"/>
    <property type="match status" value="1"/>
</dbReference>
<keyword evidence="3" id="KW-0786">Thiamine pyrophosphate</keyword>
<dbReference type="InterPro" id="IPR001017">
    <property type="entry name" value="DH_E1"/>
</dbReference>
<proteinExistence type="predicted"/>
<keyword evidence="2" id="KW-0560">Oxidoreductase</keyword>
<reference evidence="6 7" key="1">
    <citation type="submission" date="2023-02" db="EMBL/GenBank/DDBJ databases">
        <authorList>
            <person name="Mo P."/>
        </authorList>
    </citation>
    <scope>NUCLEOTIDE SEQUENCE [LARGE SCALE GENOMIC DNA]</scope>
    <source>
        <strain evidence="6 7">HUAS 3</strain>
    </source>
</reference>
<dbReference type="InterPro" id="IPR050771">
    <property type="entry name" value="Alpha-ketoacid_DH_E1_comp"/>
</dbReference>
<organism evidence="6 7">
    <name type="scientific">Micromonospora cathayae</name>
    <dbReference type="NCBI Taxonomy" id="3028804"/>
    <lineage>
        <taxon>Bacteria</taxon>
        <taxon>Bacillati</taxon>
        <taxon>Actinomycetota</taxon>
        <taxon>Actinomycetes</taxon>
        <taxon>Micromonosporales</taxon>
        <taxon>Micromonosporaceae</taxon>
        <taxon>Micromonospora</taxon>
    </lineage>
</organism>
<evidence type="ECO:0000313" key="6">
    <source>
        <dbReference type="EMBL" id="WDZ83024.1"/>
    </source>
</evidence>
<evidence type="ECO:0000256" key="1">
    <source>
        <dbReference type="ARBA" id="ARBA00001964"/>
    </source>
</evidence>
<dbReference type="PANTHER" id="PTHR43380">
    <property type="entry name" value="2-OXOISOVALERATE DEHYDROGENASE SUBUNIT ALPHA, MITOCHONDRIAL"/>
    <property type="match status" value="1"/>
</dbReference>
<dbReference type="Pfam" id="PF00676">
    <property type="entry name" value="E1_dh"/>
    <property type="match status" value="1"/>
</dbReference>